<name>A0A1M6QNK5_9GAMM</name>
<dbReference type="NCBIfam" id="TIGR01088">
    <property type="entry name" value="aroQ"/>
    <property type="match status" value="1"/>
</dbReference>
<comment type="pathway">
    <text evidence="3 8">Metabolic intermediate biosynthesis; chorismate biosynthesis; chorismate from D-erythrose 4-phosphate and phosphoenolpyruvate: step 3/7.</text>
</comment>
<evidence type="ECO:0000256" key="2">
    <source>
        <dbReference type="ARBA" id="ARBA00003924"/>
    </source>
</evidence>
<reference evidence="10" key="1">
    <citation type="submission" date="2016-11" db="EMBL/GenBank/DDBJ databases">
        <authorList>
            <person name="Varghese N."/>
            <person name="Submissions S."/>
        </authorList>
    </citation>
    <scope>NUCLEOTIDE SEQUENCE [LARGE SCALE GENOMIC DNA]</scope>
    <source>
        <strain evidence="10">CGMCC 1.10835</strain>
    </source>
</reference>
<dbReference type="UniPathway" id="UPA00053">
    <property type="reaction ID" value="UER00086"/>
</dbReference>
<feature type="binding site" evidence="8">
    <location>
        <position position="116"/>
    </location>
    <ligand>
        <name>substrate</name>
    </ligand>
</feature>
<dbReference type="Proteomes" id="UP000184497">
    <property type="component" value="Unassembled WGS sequence"/>
</dbReference>
<comment type="function">
    <text evidence="2 8">Catalyzes a trans-dehydration via an enolate intermediate.</text>
</comment>
<dbReference type="PROSITE" id="PS01029">
    <property type="entry name" value="DEHYDROQUINASE_II"/>
    <property type="match status" value="1"/>
</dbReference>
<evidence type="ECO:0000256" key="4">
    <source>
        <dbReference type="ARBA" id="ARBA00011037"/>
    </source>
</evidence>
<dbReference type="HAMAP" id="MF_00169">
    <property type="entry name" value="AroQ"/>
    <property type="match status" value="1"/>
</dbReference>
<dbReference type="InterPro" id="IPR036441">
    <property type="entry name" value="DHquinase_II_sf"/>
</dbReference>
<dbReference type="GO" id="GO:0008652">
    <property type="term" value="P:amino acid biosynthetic process"/>
    <property type="evidence" value="ECO:0007669"/>
    <property type="project" value="UniProtKB-KW"/>
</dbReference>
<feature type="binding site" evidence="8">
    <location>
        <position position="123"/>
    </location>
    <ligand>
        <name>substrate</name>
    </ligand>
</feature>
<dbReference type="NCBIfam" id="NF003807">
    <property type="entry name" value="PRK05395.1-4"/>
    <property type="match status" value="1"/>
</dbReference>
<evidence type="ECO:0000256" key="8">
    <source>
        <dbReference type="HAMAP-Rule" id="MF_00169"/>
    </source>
</evidence>
<dbReference type="Pfam" id="PF01220">
    <property type="entry name" value="DHquinase_II"/>
    <property type="match status" value="1"/>
</dbReference>
<dbReference type="PANTHER" id="PTHR21272">
    <property type="entry name" value="CATABOLIC 3-DEHYDROQUINASE"/>
    <property type="match status" value="1"/>
</dbReference>
<gene>
    <name evidence="8" type="primary">aroQ</name>
    <name evidence="9" type="ORF">SAMN05216369_1018</name>
</gene>
<dbReference type="PANTHER" id="PTHR21272:SF3">
    <property type="entry name" value="CATABOLIC 3-DEHYDROQUINASE"/>
    <property type="match status" value="1"/>
</dbReference>
<evidence type="ECO:0000313" key="10">
    <source>
        <dbReference type="Proteomes" id="UP000184497"/>
    </source>
</evidence>
<protein>
    <recommendedName>
        <fullName evidence="6 8">3-dehydroquinate dehydratase</fullName>
        <shortName evidence="8">3-dehydroquinase</shortName>
        <ecNumber evidence="6 8">4.2.1.10</ecNumber>
    </recommendedName>
    <alternativeName>
        <fullName evidence="8">Type II DHQase</fullName>
    </alternativeName>
</protein>
<comment type="similarity">
    <text evidence="4 8">Belongs to the type-II 3-dehydroquinase family.</text>
</comment>
<proteinExistence type="inferred from homology"/>
<dbReference type="NCBIfam" id="NF003804">
    <property type="entry name" value="PRK05395.1-1"/>
    <property type="match status" value="1"/>
</dbReference>
<dbReference type="Gene3D" id="3.40.50.9100">
    <property type="entry name" value="Dehydroquinase, class II"/>
    <property type="match status" value="1"/>
</dbReference>
<feature type="active site" description="Proton acceptor" evidence="8">
    <location>
        <position position="58"/>
    </location>
</feature>
<evidence type="ECO:0000256" key="3">
    <source>
        <dbReference type="ARBA" id="ARBA00004902"/>
    </source>
</evidence>
<dbReference type="CDD" id="cd00466">
    <property type="entry name" value="DHQase_II"/>
    <property type="match status" value="1"/>
</dbReference>
<feature type="binding site" evidence="8">
    <location>
        <begin position="137"/>
        <end position="138"/>
    </location>
    <ligand>
        <name>substrate</name>
    </ligand>
</feature>
<dbReference type="NCBIfam" id="NF003805">
    <property type="entry name" value="PRK05395.1-2"/>
    <property type="match status" value="1"/>
</dbReference>
<evidence type="ECO:0000256" key="6">
    <source>
        <dbReference type="ARBA" id="ARBA00012060"/>
    </source>
</evidence>
<dbReference type="STRING" id="564117.SAMN05216369_1018"/>
<feature type="active site" description="Proton donor" evidence="8">
    <location>
        <position position="136"/>
    </location>
</feature>
<dbReference type="EMBL" id="FRAQ01000001">
    <property type="protein sequence ID" value="SHK21745.1"/>
    <property type="molecule type" value="Genomic_DNA"/>
</dbReference>
<dbReference type="GO" id="GO:0009073">
    <property type="term" value="P:aromatic amino acid family biosynthetic process"/>
    <property type="evidence" value="ECO:0007669"/>
    <property type="project" value="UniProtKB-KW"/>
</dbReference>
<dbReference type="InterPro" id="IPR001874">
    <property type="entry name" value="DHquinase_II"/>
</dbReference>
<evidence type="ECO:0000313" key="9">
    <source>
        <dbReference type="EMBL" id="SHK21745.1"/>
    </source>
</evidence>
<evidence type="ECO:0000256" key="5">
    <source>
        <dbReference type="ARBA" id="ARBA00011193"/>
    </source>
</evidence>
<dbReference type="GO" id="GO:0009423">
    <property type="term" value="P:chorismate biosynthetic process"/>
    <property type="evidence" value="ECO:0007669"/>
    <property type="project" value="UniProtKB-UniRule"/>
</dbReference>
<sequence>MSKSVDLKKKKYTPLVENTVIFGDPVKKIKKVDTSMSTILVLHGPNLNMLGTREPEVYGHETLADIDDRLRKRATDNDHHLLHLQSNAEYELIDRIHEARAEGVDFIIINPAAFTHTSIALRDAILASGIPFIEVHLSNVHAREAFRHHSYFSDIAEGVICGLGSQGYELALQAAMQRTHR</sequence>
<feature type="binding site" evidence="8">
    <location>
        <position position="147"/>
    </location>
    <ligand>
        <name>substrate</name>
    </ligand>
</feature>
<keyword evidence="8" id="KW-0057">Aromatic amino acid biosynthesis</keyword>
<feature type="binding site" evidence="8">
    <location>
        <position position="110"/>
    </location>
    <ligand>
        <name>substrate</name>
    </ligand>
</feature>
<keyword evidence="7 8" id="KW-0456">Lyase</keyword>
<dbReference type="GO" id="GO:0019631">
    <property type="term" value="P:quinate catabolic process"/>
    <property type="evidence" value="ECO:0007669"/>
    <property type="project" value="TreeGrafter"/>
</dbReference>
<comment type="subunit">
    <text evidence="5 8">Homododecamer.</text>
</comment>
<dbReference type="EC" id="4.2.1.10" evidence="6 8"/>
<evidence type="ECO:0000256" key="1">
    <source>
        <dbReference type="ARBA" id="ARBA00001864"/>
    </source>
</evidence>
<comment type="catalytic activity">
    <reaction evidence="1 8">
        <text>3-dehydroquinate = 3-dehydroshikimate + H2O</text>
        <dbReference type="Rhea" id="RHEA:21096"/>
        <dbReference type="ChEBI" id="CHEBI:15377"/>
        <dbReference type="ChEBI" id="CHEBI:16630"/>
        <dbReference type="ChEBI" id="CHEBI:32364"/>
        <dbReference type="EC" id="4.2.1.10"/>
    </reaction>
</comment>
<dbReference type="InterPro" id="IPR018509">
    <property type="entry name" value="DHquinase_II_CS"/>
</dbReference>
<dbReference type="SUPFAM" id="SSF52304">
    <property type="entry name" value="Type II 3-dehydroquinate dehydratase"/>
    <property type="match status" value="1"/>
</dbReference>
<organism evidence="9 10">
    <name type="scientific">Marinobacter antarcticus</name>
    <dbReference type="NCBI Taxonomy" id="564117"/>
    <lineage>
        <taxon>Bacteria</taxon>
        <taxon>Pseudomonadati</taxon>
        <taxon>Pseudomonadota</taxon>
        <taxon>Gammaproteobacteria</taxon>
        <taxon>Pseudomonadales</taxon>
        <taxon>Marinobacteraceae</taxon>
        <taxon>Marinobacter</taxon>
    </lineage>
</organism>
<dbReference type="GO" id="GO:0003855">
    <property type="term" value="F:3-dehydroquinate dehydratase activity"/>
    <property type="evidence" value="ECO:0007669"/>
    <property type="project" value="UniProtKB-UniRule"/>
</dbReference>
<evidence type="ECO:0000256" key="7">
    <source>
        <dbReference type="ARBA" id="ARBA00023239"/>
    </source>
</evidence>
<accession>A0A1M6QNK5</accession>
<keyword evidence="10" id="KW-1185">Reference proteome</keyword>
<dbReference type="AlphaFoldDB" id="A0A1M6QNK5"/>
<feature type="site" description="Transition state stabilizer" evidence="8">
    <location>
        <position position="53"/>
    </location>
</feature>
<dbReference type="NCBIfam" id="NF003806">
    <property type="entry name" value="PRK05395.1-3"/>
    <property type="match status" value="1"/>
</dbReference>
<keyword evidence="8" id="KW-0028">Amino-acid biosynthesis</keyword>